<dbReference type="InterPro" id="IPR013685">
    <property type="entry name" value="POTRA_FtsQ_type"/>
</dbReference>
<keyword evidence="1" id="KW-1003">Cell membrane</keyword>
<evidence type="ECO:0000256" key="5">
    <source>
        <dbReference type="ARBA" id="ARBA00023306"/>
    </source>
</evidence>
<dbReference type="InterPro" id="IPR050487">
    <property type="entry name" value="FtsQ_DivIB"/>
</dbReference>
<keyword evidence="5" id="KW-0131">Cell cycle</keyword>
<accession>A0A5B7WUJ1</accession>
<reference evidence="8 9" key="1">
    <citation type="submission" date="2018-12" db="EMBL/GenBank/DDBJ databases">
        <title>Complete Genome Sequence of Glutamicibacter creatinolyticus strain LGCM259,isolated from an abscess of a 12-year-old mare in Italy.</title>
        <authorList>
            <person name="Santos R.G."/>
            <person name="Silva A.L."/>
            <person name="Seyffert N."/>
            <person name="Castro T.L.P."/>
            <person name="Attili A.R."/>
            <person name="Rifici C."/>
            <person name="Mazzullo G."/>
            <person name="Brenig B."/>
            <person name="Venanzi F."/>
            <person name="Azevedo V."/>
        </authorList>
    </citation>
    <scope>NUCLEOTIDE SEQUENCE [LARGE SCALE GENOMIC DNA]</scope>
    <source>
        <strain evidence="8 9">LGCM 259</strain>
    </source>
</reference>
<protein>
    <submittedName>
        <fullName evidence="8">FtsQ-type POTRA domain-containing protein</fullName>
    </submittedName>
</protein>
<dbReference type="Proteomes" id="UP000307000">
    <property type="component" value="Chromosome"/>
</dbReference>
<keyword evidence="4" id="KW-0472">Membrane</keyword>
<keyword evidence="2" id="KW-0132">Cell division</keyword>
<dbReference type="GO" id="GO:0051301">
    <property type="term" value="P:cell division"/>
    <property type="evidence" value="ECO:0007669"/>
    <property type="project" value="UniProtKB-KW"/>
</dbReference>
<dbReference type="RefSeq" id="WP_138178063.1">
    <property type="nucleotide sequence ID" value="NZ_CP034412.1"/>
</dbReference>
<dbReference type="InterPro" id="IPR005548">
    <property type="entry name" value="Cell_div_FtsQ/DivIB_C"/>
</dbReference>
<evidence type="ECO:0000256" key="1">
    <source>
        <dbReference type="ARBA" id="ARBA00022475"/>
    </source>
</evidence>
<proteinExistence type="predicted"/>
<dbReference type="Pfam" id="PF03799">
    <property type="entry name" value="FtsQ_DivIB_C"/>
    <property type="match status" value="1"/>
</dbReference>
<name>A0A5B7WUJ1_9MICC</name>
<dbReference type="PANTHER" id="PTHR37820">
    <property type="entry name" value="CELL DIVISION PROTEIN DIVIB"/>
    <property type="match status" value="1"/>
</dbReference>
<dbReference type="PANTHER" id="PTHR37820:SF1">
    <property type="entry name" value="CELL DIVISION PROTEIN FTSQ"/>
    <property type="match status" value="1"/>
</dbReference>
<evidence type="ECO:0000259" key="6">
    <source>
        <dbReference type="Pfam" id="PF03799"/>
    </source>
</evidence>
<keyword evidence="3" id="KW-0812">Transmembrane</keyword>
<evidence type="ECO:0000256" key="3">
    <source>
        <dbReference type="ARBA" id="ARBA00022692"/>
    </source>
</evidence>
<dbReference type="KEGG" id="gcr:GcLGCM259_1841"/>
<dbReference type="GO" id="GO:0005886">
    <property type="term" value="C:plasma membrane"/>
    <property type="evidence" value="ECO:0007669"/>
    <property type="project" value="TreeGrafter"/>
</dbReference>
<keyword evidence="4" id="KW-1133">Transmembrane helix</keyword>
<dbReference type="EMBL" id="CP034412">
    <property type="protein sequence ID" value="QCY47559.1"/>
    <property type="molecule type" value="Genomic_DNA"/>
</dbReference>
<organism evidence="8 9">
    <name type="scientific">Glutamicibacter creatinolyticus</name>
    <dbReference type="NCBI Taxonomy" id="162496"/>
    <lineage>
        <taxon>Bacteria</taxon>
        <taxon>Bacillati</taxon>
        <taxon>Actinomycetota</taxon>
        <taxon>Actinomycetes</taxon>
        <taxon>Micrococcales</taxon>
        <taxon>Micrococcaceae</taxon>
        <taxon>Glutamicibacter</taxon>
    </lineage>
</organism>
<evidence type="ECO:0000313" key="8">
    <source>
        <dbReference type="EMBL" id="QCY47559.1"/>
    </source>
</evidence>
<dbReference type="Pfam" id="PF08478">
    <property type="entry name" value="POTRA_1"/>
    <property type="match status" value="1"/>
</dbReference>
<sequence>MNQSAKVLPLPEPPERKRRRVMLIVAGAVVLLSLAAVLVLSFSPVLAAKHIQVTGTKLIDEQKVTERLSSLEGTPLPRISESKVMELIGQEPALDEVVVRAQMPDTLKVELVEAEPVAVLIEGKDRYLVAADGRKLKKVGKDAKYKLPGITASERTKDPEAFKLLTGVLSTIDNKVLEQVSSATLTQADFVELNLPKKRTLIWGEGDKPELKNEVAQIFLKELSASSNPPKVVDISNPENPVTY</sequence>
<evidence type="ECO:0000256" key="4">
    <source>
        <dbReference type="ARBA" id="ARBA00022989"/>
    </source>
</evidence>
<feature type="domain" description="POTRA" evidence="7">
    <location>
        <begin position="48"/>
        <end position="113"/>
    </location>
</feature>
<feature type="domain" description="Cell division protein FtsQ/DivIB C-terminal" evidence="6">
    <location>
        <begin position="123"/>
        <end position="234"/>
    </location>
</feature>
<dbReference type="AlphaFoldDB" id="A0A5B7WUJ1"/>
<dbReference type="Gene3D" id="3.10.20.310">
    <property type="entry name" value="membrane protein fhac"/>
    <property type="match status" value="1"/>
</dbReference>
<evidence type="ECO:0000313" key="9">
    <source>
        <dbReference type="Proteomes" id="UP000307000"/>
    </source>
</evidence>
<gene>
    <name evidence="8" type="ORF">GcLGCM259_1841</name>
</gene>
<keyword evidence="9" id="KW-1185">Reference proteome</keyword>
<evidence type="ECO:0000256" key="2">
    <source>
        <dbReference type="ARBA" id="ARBA00022618"/>
    </source>
</evidence>
<evidence type="ECO:0000259" key="7">
    <source>
        <dbReference type="Pfam" id="PF08478"/>
    </source>
</evidence>